<reference evidence="4 5" key="2">
    <citation type="journal article" date="2019" name="G3 (Bethesda)">
        <title>Hybrid Assembly of the Genome of the Entomopathogenic Nematode Steinernema carpocapsae Identifies the X-Chromosome.</title>
        <authorList>
            <person name="Serra L."/>
            <person name="Macchietto M."/>
            <person name="Macias-Munoz A."/>
            <person name="McGill C.J."/>
            <person name="Rodriguez I.M."/>
            <person name="Rodriguez B."/>
            <person name="Murad R."/>
            <person name="Mortazavi A."/>
        </authorList>
    </citation>
    <scope>NUCLEOTIDE SEQUENCE [LARGE SCALE GENOMIC DNA]</scope>
    <source>
        <strain evidence="4 5">ALL</strain>
    </source>
</reference>
<organism evidence="4 5">
    <name type="scientific">Steinernema carpocapsae</name>
    <name type="common">Entomopathogenic nematode</name>
    <dbReference type="NCBI Taxonomy" id="34508"/>
    <lineage>
        <taxon>Eukaryota</taxon>
        <taxon>Metazoa</taxon>
        <taxon>Ecdysozoa</taxon>
        <taxon>Nematoda</taxon>
        <taxon>Chromadorea</taxon>
        <taxon>Rhabditida</taxon>
        <taxon>Tylenchina</taxon>
        <taxon>Panagrolaimomorpha</taxon>
        <taxon>Strongyloidoidea</taxon>
        <taxon>Steinernematidae</taxon>
        <taxon>Steinernema</taxon>
    </lineage>
</organism>
<keyword evidence="2" id="KW-0472">Membrane</keyword>
<dbReference type="Proteomes" id="UP000298663">
    <property type="component" value="Unassembled WGS sequence"/>
</dbReference>
<feature type="chain" id="PRO_5020287407" evidence="3">
    <location>
        <begin position="33"/>
        <end position="365"/>
    </location>
</feature>
<keyword evidence="3" id="KW-0732">Signal</keyword>
<gene>
    <name evidence="4" type="ORF">L596_025739</name>
</gene>
<dbReference type="EMBL" id="AZBU02000009">
    <property type="protein sequence ID" value="TKR65320.1"/>
    <property type="molecule type" value="Genomic_DNA"/>
</dbReference>
<proteinExistence type="predicted"/>
<reference evidence="4 5" key="1">
    <citation type="journal article" date="2015" name="Genome Biol.">
        <title>Comparative genomics of Steinernema reveals deeply conserved gene regulatory networks.</title>
        <authorList>
            <person name="Dillman A.R."/>
            <person name="Macchietto M."/>
            <person name="Porter C.F."/>
            <person name="Rogers A."/>
            <person name="Williams B."/>
            <person name="Antoshechkin I."/>
            <person name="Lee M.M."/>
            <person name="Goodwin Z."/>
            <person name="Lu X."/>
            <person name="Lewis E.E."/>
            <person name="Goodrich-Blair H."/>
            <person name="Stock S.P."/>
            <person name="Adams B.J."/>
            <person name="Sternberg P.W."/>
            <person name="Mortazavi A."/>
        </authorList>
    </citation>
    <scope>NUCLEOTIDE SEQUENCE [LARGE SCALE GENOMIC DNA]</scope>
    <source>
        <strain evidence="4 5">ALL</strain>
    </source>
</reference>
<name>A0A4U5M8P5_STECR</name>
<evidence type="ECO:0000313" key="5">
    <source>
        <dbReference type="Proteomes" id="UP000298663"/>
    </source>
</evidence>
<feature type="signal peptide" evidence="3">
    <location>
        <begin position="1"/>
        <end position="32"/>
    </location>
</feature>
<evidence type="ECO:0000256" key="2">
    <source>
        <dbReference type="SAM" id="Phobius"/>
    </source>
</evidence>
<feature type="transmembrane region" description="Helical" evidence="2">
    <location>
        <begin position="327"/>
        <end position="348"/>
    </location>
</feature>
<keyword evidence="2" id="KW-0812">Transmembrane</keyword>
<evidence type="ECO:0000256" key="1">
    <source>
        <dbReference type="SAM" id="MobiDB-lite"/>
    </source>
</evidence>
<sequence>MRFEAPNTAPPNRTSCFIPFLLWILFVSHVSGVTEECSEFVGYEVAYKTHKQEMRIPFQGAPIDLYDGLEQTKELFTTRFHSLLGYDNIIYLIEFNMGPQYVHSVPSEVRIADAAIGVWNQSSIVFFYPKHSNKFKNALVNVDALTLFDDLIFVNETRLCMLEEVNETRLSCMSEAWEPSVDGRAKYAPGNIFDLTNPQSYEETEDSNGRLIGVLRGKKIYRKKCSGDGRKARNGFLVLTGPVQFYSSELYCFYIEKCELAYGPKAVFHSVVVVPKVPVSKAEIVWTTHKTTQASPTTTEARETEERPKKPKKERRGMTVRQFENTLGLAVSLMIALPFLLFAVAIAAREVIRELRQEKDVVSAF</sequence>
<dbReference type="AlphaFoldDB" id="A0A4U5M8P5"/>
<keyword evidence="2" id="KW-1133">Transmembrane helix</keyword>
<keyword evidence="5" id="KW-1185">Reference proteome</keyword>
<protein>
    <submittedName>
        <fullName evidence="4">Uncharacterized protein</fullName>
    </submittedName>
</protein>
<feature type="region of interest" description="Disordered" evidence="1">
    <location>
        <begin position="290"/>
        <end position="317"/>
    </location>
</feature>
<evidence type="ECO:0000256" key="3">
    <source>
        <dbReference type="SAM" id="SignalP"/>
    </source>
</evidence>
<comment type="caution">
    <text evidence="4">The sequence shown here is derived from an EMBL/GenBank/DDBJ whole genome shotgun (WGS) entry which is preliminary data.</text>
</comment>
<evidence type="ECO:0000313" key="4">
    <source>
        <dbReference type="EMBL" id="TKR65320.1"/>
    </source>
</evidence>
<accession>A0A4U5M8P5</accession>